<dbReference type="EnsemblMetazoa" id="Aqu2.1.01250_001">
    <property type="protein sequence ID" value="Aqu2.1.01250_001"/>
    <property type="gene ID" value="Aqu2.1.01250"/>
</dbReference>
<proteinExistence type="predicted"/>
<organism evidence="1">
    <name type="scientific">Amphimedon queenslandica</name>
    <name type="common">Sponge</name>
    <dbReference type="NCBI Taxonomy" id="400682"/>
    <lineage>
        <taxon>Eukaryota</taxon>
        <taxon>Metazoa</taxon>
        <taxon>Porifera</taxon>
        <taxon>Demospongiae</taxon>
        <taxon>Heteroscleromorpha</taxon>
        <taxon>Haplosclerida</taxon>
        <taxon>Niphatidae</taxon>
        <taxon>Amphimedon</taxon>
    </lineage>
</organism>
<reference evidence="1" key="1">
    <citation type="submission" date="2017-05" db="UniProtKB">
        <authorList>
            <consortium name="EnsemblMetazoa"/>
        </authorList>
    </citation>
    <scope>IDENTIFICATION</scope>
</reference>
<protein>
    <submittedName>
        <fullName evidence="1">Uncharacterized protein</fullName>
    </submittedName>
</protein>
<dbReference type="AlphaFoldDB" id="A0A1X7SGN7"/>
<evidence type="ECO:0000313" key="1">
    <source>
        <dbReference type="EnsemblMetazoa" id="Aqu2.1.01250_001"/>
    </source>
</evidence>
<name>A0A1X7SGN7_AMPQE</name>
<sequence length="71" mass="8063">LFHTQSENFGIGHSTFGDIKKNRNLMLQFSYEREERGIKEVVKSMKLGATADLDNSLYMAVSKKRLEGSPL</sequence>
<dbReference type="InParanoid" id="A0A1X7SGN7"/>
<accession>A0A1X7SGN7</accession>